<proteinExistence type="predicted"/>
<dbReference type="Proteomes" id="UP001221898">
    <property type="component" value="Unassembled WGS sequence"/>
</dbReference>
<name>A0AAD7REI9_9TELE</name>
<keyword evidence="3" id="KW-1185">Reference proteome</keyword>
<evidence type="ECO:0000256" key="1">
    <source>
        <dbReference type="SAM" id="MobiDB-lite"/>
    </source>
</evidence>
<dbReference type="EMBL" id="JAINUG010000309">
    <property type="protein sequence ID" value="KAJ8378834.1"/>
    <property type="molecule type" value="Genomic_DNA"/>
</dbReference>
<protein>
    <submittedName>
        <fullName evidence="2">Uncharacterized protein</fullName>
    </submittedName>
</protein>
<gene>
    <name evidence="2" type="ORF">AAFF_G00234030</name>
</gene>
<organism evidence="2 3">
    <name type="scientific">Aldrovandia affinis</name>
    <dbReference type="NCBI Taxonomy" id="143900"/>
    <lineage>
        <taxon>Eukaryota</taxon>
        <taxon>Metazoa</taxon>
        <taxon>Chordata</taxon>
        <taxon>Craniata</taxon>
        <taxon>Vertebrata</taxon>
        <taxon>Euteleostomi</taxon>
        <taxon>Actinopterygii</taxon>
        <taxon>Neopterygii</taxon>
        <taxon>Teleostei</taxon>
        <taxon>Notacanthiformes</taxon>
        <taxon>Halosauridae</taxon>
        <taxon>Aldrovandia</taxon>
    </lineage>
</organism>
<evidence type="ECO:0000313" key="3">
    <source>
        <dbReference type="Proteomes" id="UP001221898"/>
    </source>
</evidence>
<accession>A0AAD7REI9</accession>
<sequence length="82" mass="9357">MAQRSRERAILPQGSTQAIRYCSLDMIRAEMRSVTVVFGLADRPRKFPQPLRQPLQLIELRSGADTRTSARPRPETRPPGLR</sequence>
<evidence type="ECO:0000313" key="2">
    <source>
        <dbReference type="EMBL" id="KAJ8378834.1"/>
    </source>
</evidence>
<dbReference type="AlphaFoldDB" id="A0AAD7REI9"/>
<comment type="caution">
    <text evidence="2">The sequence shown here is derived from an EMBL/GenBank/DDBJ whole genome shotgun (WGS) entry which is preliminary data.</text>
</comment>
<feature type="region of interest" description="Disordered" evidence="1">
    <location>
        <begin position="52"/>
        <end position="82"/>
    </location>
</feature>
<reference evidence="2" key="1">
    <citation type="journal article" date="2023" name="Science">
        <title>Genome structures resolve the early diversification of teleost fishes.</title>
        <authorList>
            <person name="Parey E."/>
            <person name="Louis A."/>
            <person name="Montfort J."/>
            <person name="Bouchez O."/>
            <person name="Roques C."/>
            <person name="Iampietro C."/>
            <person name="Lluch J."/>
            <person name="Castinel A."/>
            <person name="Donnadieu C."/>
            <person name="Desvignes T."/>
            <person name="Floi Bucao C."/>
            <person name="Jouanno E."/>
            <person name="Wen M."/>
            <person name="Mejri S."/>
            <person name="Dirks R."/>
            <person name="Jansen H."/>
            <person name="Henkel C."/>
            <person name="Chen W.J."/>
            <person name="Zahm M."/>
            <person name="Cabau C."/>
            <person name="Klopp C."/>
            <person name="Thompson A.W."/>
            <person name="Robinson-Rechavi M."/>
            <person name="Braasch I."/>
            <person name="Lecointre G."/>
            <person name="Bobe J."/>
            <person name="Postlethwait J.H."/>
            <person name="Berthelot C."/>
            <person name="Roest Crollius H."/>
            <person name="Guiguen Y."/>
        </authorList>
    </citation>
    <scope>NUCLEOTIDE SEQUENCE</scope>
    <source>
        <strain evidence="2">NC1722</strain>
    </source>
</reference>